<dbReference type="InterPro" id="IPR027417">
    <property type="entry name" value="P-loop_NTPase"/>
</dbReference>
<organism evidence="6 7">
    <name type="scientific">Desulfobulbus oligotrophicus</name>
    <dbReference type="NCBI Taxonomy" id="1909699"/>
    <lineage>
        <taxon>Bacteria</taxon>
        <taxon>Pseudomonadati</taxon>
        <taxon>Thermodesulfobacteriota</taxon>
        <taxon>Desulfobulbia</taxon>
        <taxon>Desulfobulbales</taxon>
        <taxon>Desulfobulbaceae</taxon>
        <taxon>Desulfobulbus</taxon>
    </lineage>
</organism>
<dbReference type="SUPFAM" id="SSF52540">
    <property type="entry name" value="P-loop containing nucleoside triphosphate hydrolases"/>
    <property type="match status" value="2"/>
</dbReference>
<dbReference type="InterPro" id="IPR050095">
    <property type="entry name" value="ECF_ABC_transporter_ATP-bd"/>
</dbReference>
<keyword evidence="3" id="KW-0547">Nucleotide-binding</keyword>
<proteinExistence type="inferred from homology"/>
<dbReference type="Gene3D" id="3.40.50.300">
    <property type="entry name" value="P-loop containing nucleotide triphosphate hydrolases"/>
    <property type="match status" value="2"/>
</dbReference>
<dbReference type="InterPro" id="IPR003593">
    <property type="entry name" value="AAA+_ATPase"/>
</dbReference>
<keyword evidence="4 6" id="KW-0067">ATP-binding</keyword>
<name>A0A7T5VBV5_9BACT</name>
<dbReference type="PANTHER" id="PTHR43553">
    <property type="entry name" value="HEAVY METAL TRANSPORTER"/>
    <property type="match status" value="1"/>
</dbReference>
<dbReference type="GO" id="GO:0042626">
    <property type="term" value="F:ATPase-coupled transmembrane transporter activity"/>
    <property type="evidence" value="ECO:0007669"/>
    <property type="project" value="TreeGrafter"/>
</dbReference>
<dbReference type="GO" id="GO:0016887">
    <property type="term" value="F:ATP hydrolysis activity"/>
    <property type="evidence" value="ECO:0007669"/>
    <property type="project" value="InterPro"/>
</dbReference>
<keyword evidence="2" id="KW-0813">Transport</keyword>
<evidence type="ECO:0000313" key="7">
    <source>
        <dbReference type="Proteomes" id="UP000596092"/>
    </source>
</evidence>
<dbReference type="Pfam" id="PF00005">
    <property type="entry name" value="ABC_tran"/>
    <property type="match status" value="2"/>
</dbReference>
<protein>
    <submittedName>
        <fullName evidence="6">ATP-binding cassette domain-containing protein</fullName>
    </submittedName>
</protein>
<dbReference type="SMART" id="SM00382">
    <property type="entry name" value="AAA"/>
    <property type="match status" value="2"/>
</dbReference>
<dbReference type="PROSITE" id="PS50893">
    <property type="entry name" value="ABC_TRANSPORTER_2"/>
    <property type="match status" value="2"/>
</dbReference>
<dbReference type="PROSITE" id="PS00211">
    <property type="entry name" value="ABC_TRANSPORTER_1"/>
    <property type="match status" value="1"/>
</dbReference>
<evidence type="ECO:0000259" key="5">
    <source>
        <dbReference type="PROSITE" id="PS50893"/>
    </source>
</evidence>
<gene>
    <name evidence="6" type="ORF">HP555_03755</name>
</gene>
<dbReference type="GO" id="GO:0005524">
    <property type="term" value="F:ATP binding"/>
    <property type="evidence" value="ECO:0007669"/>
    <property type="project" value="UniProtKB-KW"/>
</dbReference>
<evidence type="ECO:0000256" key="2">
    <source>
        <dbReference type="ARBA" id="ARBA00022448"/>
    </source>
</evidence>
<evidence type="ECO:0000256" key="3">
    <source>
        <dbReference type="ARBA" id="ARBA00022741"/>
    </source>
</evidence>
<evidence type="ECO:0000256" key="1">
    <source>
        <dbReference type="ARBA" id="ARBA00005417"/>
    </source>
</evidence>
<evidence type="ECO:0000313" key="6">
    <source>
        <dbReference type="EMBL" id="QQG65040.1"/>
    </source>
</evidence>
<keyword evidence="7" id="KW-1185">Reference proteome</keyword>
<dbReference type="InterPro" id="IPR017871">
    <property type="entry name" value="ABC_transporter-like_CS"/>
</dbReference>
<evidence type="ECO:0000256" key="4">
    <source>
        <dbReference type="ARBA" id="ARBA00022840"/>
    </source>
</evidence>
<dbReference type="Proteomes" id="UP000596092">
    <property type="component" value="Chromosome"/>
</dbReference>
<accession>A0A7T5VBV5</accession>
<feature type="domain" description="ABC transporter" evidence="5">
    <location>
        <begin position="291"/>
        <end position="520"/>
    </location>
</feature>
<dbReference type="PANTHER" id="PTHR43553:SF24">
    <property type="entry name" value="ENERGY-COUPLING FACTOR TRANSPORTER ATP-BINDING PROTEIN ECFA1"/>
    <property type="match status" value="1"/>
</dbReference>
<reference evidence="6 7" key="1">
    <citation type="submission" date="2020-05" db="EMBL/GenBank/DDBJ databases">
        <title>Complete genome of Desulfobulbus oligotrophicus.</title>
        <authorList>
            <person name="Podar M."/>
        </authorList>
    </citation>
    <scope>NUCLEOTIDE SEQUENCE [LARGE SCALE GENOMIC DNA]</scope>
    <source>
        <strain evidence="6 7">Prop6</strain>
    </source>
</reference>
<comment type="similarity">
    <text evidence="1">Belongs to the ABC transporter superfamily.</text>
</comment>
<dbReference type="RefSeq" id="WP_199263856.1">
    <property type="nucleotide sequence ID" value="NZ_CP054140.1"/>
</dbReference>
<dbReference type="AlphaFoldDB" id="A0A7T5VBV5"/>
<dbReference type="KEGG" id="dog:HP555_03755"/>
<dbReference type="CDD" id="cd03225">
    <property type="entry name" value="ABC_cobalt_CbiO_domain1"/>
    <property type="match status" value="2"/>
</dbReference>
<dbReference type="EMBL" id="CP054140">
    <property type="protein sequence ID" value="QQG65040.1"/>
    <property type="molecule type" value="Genomic_DNA"/>
</dbReference>
<dbReference type="InterPro" id="IPR003439">
    <property type="entry name" value="ABC_transporter-like_ATP-bd"/>
</dbReference>
<sequence>MPLLINNLPSAERQPPLFSIRQLSFTYPDGTPGLQGVTLDIHAGDRIALMGPNGSGKSTLIRHLNGLNTVQEGSCLFEGSNIEPDRNSTLRQRIGLLFQDPDDQLFCPTLYEDVAFGPRNQGKNATQVDHLVRNALAGVNLDHLLYKSSHSLSYGQKKRAALAAILAMEPEVLLLDEPTANLDPGQERRIKELLAGYTGTLIIIEHDLLFLQGICNRAVVLVEGRVQYDQHFDDLLGNPRLLVACGLDFTFRFTDLDCAAASAGHQHCQVTPEQDTNGYHRQSDHGRQPLIELQRYSYRYADGTVGLRDINFGLFTGETVALLGENGAGKSTLALCLLGLHLGEGSLLLDGEQVSPNERSRLWQRVGMVFQHCAEQLFCPSCWEEVAFGPQQLGLPADEVEHRTQEALALVQLHGCEERVPLNMSEGERKRLAIAAALSLRPDLLLLDEPAAGLDPRSEALLVQILAELPVTKLLITHDLNFIRWLSRRTVVLHQGRIIRDYATSSFLADEHLQEITGLDYQYKRRCRQA</sequence>
<dbReference type="GO" id="GO:0043190">
    <property type="term" value="C:ATP-binding cassette (ABC) transporter complex"/>
    <property type="evidence" value="ECO:0007669"/>
    <property type="project" value="TreeGrafter"/>
</dbReference>
<dbReference type="InterPro" id="IPR015856">
    <property type="entry name" value="ABC_transpr_CbiO/EcfA_su"/>
</dbReference>
<feature type="domain" description="ABC transporter" evidence="5">
    <location>
        <begin position="18"/>
        <end position="248"/>
    </location>
</feature>